<keyword evidence="1" id="KW-0472">Membrane</keyword>
<evidence type="ECO:0000313" key="2">
    <source>
        <dbReference type="EMBL" id="AFA39919.1"/>
    </source>
</evidence>
<organism evidence="2 3">
    <name type="scientific">Pyrobaculum oguniense (strain DSM 13380 / JCM 10595 / TE7)</name>
    <dbReference type="NCBI Taxonomy" id="698757"/>
    <lineage>
        <taxon>Archaea</taxon>
        <taxon>Thermoproteota</taxon>
        <taxon>Thermoprotei</taxon>
        <taxon>Thermoproteales</taxon>
        <taxon>Thermoproteaceae</taxon>
        <taxon>Pyrobaculum</taxon>
    </lineage>
</organism>
<evidence type="ECO:0000256" key="1">
    <source>
        <dbReference type="SAM" id="Phobius"/>
    </source>
</evidence>
<feature type="transmembrane region" description="Helical" evidence="1">
    <location>
        <begin position="38"/>
        <end position="59"/>
    </location>
</feature>
<dbReference type="HOGENOM" id="CLU_2748356_0_0_2"/>
<keyword evidence="1" id="KW-1133">Transmembrane helix</keyword>
<dbReference type="STRING" id="698757.Pogu_1892"/>
<proteinExistence type="predicted"/>
<dbReference type="AlphaFoldDB" id="H6QAZ6"/>
<dbReference type="KEGG" id="pog:Pogu_1892"/>
<keyword evidence="1" id="KW-0812">Transmembrane</keyword>
<protein>
    <submittedName>
        <fullName evidence="2">Uncharacterized protein</fullName>
    </submittedName>
</protein>
<dbReference type="Proteomes" id="UP000009062">
    <property type="component" value="Chromosome"/>
</dbReference>
<dbReference type="eggNOG" id="arCOG02720">
    <property type="taxonomic scope" value="Archaea"/>
</dbReference>
<reference evidence="2 3" key="1">
    <citation type="journal article" date="2012" name="Stand. Genomic Sci.">
        <title>Complete genome sequence of Pyrobaculum oguniense.</title>
        <authorList>
            <person name="Bernick D.L."/>
            <person name="Karplus K."/>
            <person name="Lui L.M."/>
            <person name="Coker J.K."/>
            <person name="Murphy J.N."/>
            <person name="Chan P.P."/>
            <person name="Cozen A.E."/>
            <person name="Lowe T.M."/>
        </authorList>
    </citation>
    <scope>NUCLEOTIDE SEQUENCE [LARGE SCALE GENOMIC DNA]</scope>
    <source>
        <strain evidence="2 3">TE7</strain>
    </source>
</reference>
<accession>H6QAZ6</accession>
<name>H6QAZ6_PYROT</name>
<dbReference type="EMBL" id="CP003316">
    <property type="protein sequence ID" value="AFA39919.1"/>
    <property type="molecule type" value="Genomic_DNA"/>
</dbReference>
<keyword evidence="3" id="KW-1185">Reference proteome</keyword>
<sequence length="70" mass="7741">MLSDGFRCPSMVIAGEKGLPATLFANFYVDIPMGAVNVILAFLIFSVVVFTTAAFYALYRRFLVEIPETD</sequence>
<gene>
    <name evidence="2" type="ordered locus">Pogu_1892</name>
</gene>
<evidence type="ECO:0000313" key="3">
    <source>
        <dbReference type="Proteomes" id="UP000009062"/>
    </source>
</evidence>